<dbReference type="AlphaFoldDB" id="A0A4R4E1V6"/>
<keyword evidence="1" id="KW-0812">Transmembrane</keyword>
<protein>
    <recommendedName>
        <fullName evidence="2">EfeO-type cupredoxin-like domain-containing protein</fullName>
    </recommendedName>
</protein>
<dbReference type="Gene3D" id="2.60.40.420">
    <property type="entry name" value="Cupredoxins - blue copper proteins"/>
    <property type="match status" value="1"/>
</dbReference>
<keyword evidence="1" id="KW-0472">Membrane</keyword>
<evidence type="ECO:0000313" key="4">
    <source>
        <dbReference type="Proteomes" id="UP000295418"/>
    </source>
</evidence>
<dbReference type="OrthoDB" id="9773354at2"/>
<organism evidence="3 4">
    <name type="scientific">Paenibacillus albiflavus</name>
    <dbReference type="NCBI Taxonomy" id="2545760"/>
    <lineage>
        <taxon>Bacteria</taxon>
        <taxon>Bacillati</taxon>
        <taxon>Bacillota</taxon>
        <taxon>Bacilli</taxon>
        <taxon>Bacillales</taxon>
        <taxon>Paenibacillaceae</taxon>
        <taxon>Paenibacillus</taxon>
    </lineage>
</organism>
<evidence type="ECO:0000259" key="2">
    <source>
        <dbReference type="Pfam" id="PF13473"/>
    </source>
</evidence>
<sequence length="148" mass="16501">MIKSFVIKRSHIVLMVCIAVALLAVVLLVRTPSPTPAITVPIQERTIDLVTVEYKATTKDGKVIEAYRWDPGTIIVHKDEPITLRIHGINGVLHSFYIEGTDIKGEVKQGKETVIQFTPTKEGTYRLICQTHSDPNHNGPMIAYINVN</sequence>
<dbReference type="InterPro" id="IPR008972">
    <property type="entry name" value="Cupredoxin"/>
</dbReference>
<evidence type="ECO:0000256" key="1">
    <source>
        <dbReference type="SAM" id="Phobius"/>
    </source>
</evidence>
<dbReference type="EMBL" id="SKFG01000032">
    <property type="protein sequence ID" value="TCZ73416.1"/>
    <property type="molecule type" value="Genomic_DNA"/>
</dbReference>
<feature type="domain" description="EfeO-type cupredoxin-like" evidence="2">
    <location>
        <begin position="57"/>
        <end position="135"/>
    </location>
</feature>
<dbReference type="Proteomes" id="UP000295418">
    <property type="component" value="Unassembled WGS sequence"/>
</dbReference>
<name>A0A4R4E1V6_9BACL</name>
<keyword evidence="1" id="KW-1133">Transmembrane helix</keyword>
<accession>A0A4R4E1V6</accession>
<feature type="transmembrane region" description="Helical" evidence="1">
    <location>
        <begin position="12"/>
        <end position="29"/>
    </location>
</feature>
<dbReference type="Pfam" id="PF13473">
    <property type="entry name" value="Cupredoxin_1"/>
    <property type="match status" value="1"/>
</dbReference>
<dbReference type="RefSeq" id="WP_132420063.1">
    <property type="nucleotide sequence ID" value="NZ_SKFG01000032.1"/>
</dbReference>
<reference evidence="3 4" key="1">
    <citation type="submission" date="2019-03" db="EMBL/GenBank/DDBJ databases">
        <authorList>
            <person name="Kim M.K.M."/>
        </authorList>
    </citation>
    <scope>NUCLEOTIDE SEQUENCE [LARGE SCALE GENOMIC DNA]</scope>
    <source>
        <strain evidence="3 4">18JY21-1</strain>
    </source>
</reference>
<proteinExistence type="predicted"/>
<dbReference type="InterPro" id="IPR028096">
    <property type="entry name" value="EfeO_Cupredoxin"/>
</dbReference>
<comment type="caution">
    <text evidence="3">The sequence shown here is derived from an EMBL/GenBank/DDBJ whole genome shotgun (WGS) entry which is preliminary data.</text>
</comment>
<keyword evidence="4" id="KW-1185">Reference proteome</keyword>
<evidence type="ECO:0000313" key="3">
    <source>
        <dbReference type="EMBL" id="TCZ73416.1"/>
    </source>
</evidence>
<dbReference type="SUPFAM" id="SSF49503">
    <property type="entry name" value="Cupredoxins"/>
    <property type="match status" value="1"/>
</dbReference>
<gene>
    <name evidence="3" type="ORF">E0485_21145</name>
</gene>